<dbReference type="Gene3D" id="1.10.260.40">
    <property type="entry name" value="lambda repressor-like DNA-binding domains"/>
    <property type="match status" value="1"/>
</dbReference>
<dbReference type="Proteomes" id="UP000031449">
    <property type="component" value="Chromosome"/>
</dbReference>
<evidence type="ECO:0000259" key="4">
    <source>
        <dbReference type="PROSITE" id="PS50932"/>
    </source>
</evidence>
<dbReference type="GO" id="GO:0003700">
    <property type="term" value="F:DNA-binding transcription factor activity"/>
    <property type="evidence" value="ECO:0007669"/>
    <property type="project" value="TreeGrafter"/>
</dbReference>
<dbReference type="InterPro" id="IPR028082">
    <property type="entry name" value="Peripla_BP_I"/>
</dbReference>
<keyword evidence="2" id="KW-0238">DNA-binding</keyword>
<dbReference type="InterPro" id="IPR046335">
    <property type="entry name" value="LacI/GalR-like_sensor"/>
</dbReference>
<dbReference type="PANTHER" id="PTHR30146">
    <property type="entry name" value="LACI-RELATED TRANSCRIPTIONAL REPRESSOR"/>
    <property type="match status" value="1"/>
</dbReference>
<dbReference type="OrthoDB" id="9775106at2"/>
<evidence type="ECO:0000256" key="3">
    <source>
        <dbReference type="ARBA" id="ARBA00023163"/>
    </source>
</evidence>
<dbReference type="Gene3D" id="3.40.50.2300">
    <property type="match status" value="2"/>
</dbReference>
<evidence type="ECO:0000256" key="2">
    <source>
        <dbReference type="ARBA" id="ARBA00023125"/>
    </source>
</evidence>
<feature type="domain" description="HTH lacI-type" evidence="4">
    <location>
        <begin position="5"/>
        <end position="59"/>
    </location>
</feature>
<dbReference type="SUPFAM" id="SSF47413">
    <property type="entry name" value="lambda repressor-like DNA-binding domains"/>
    <property type="match status" value="1"/>
</dbReference>
<dbReference type="GO" id="GO:0000976">
    <property type="term" value="F:transcription cis-regulatory region binding"/>
    <property type="evidence" value="ECO:0007669"/>
    <property type="project" value="TreeGrafter"/>
</dbReference>
<keyword evidence="1" id="KW-0805">Transcription regulation</keyword>
<dbReference type="Pfam" id="PF00356">
    <property type="entry name" value="LacI"/>
    <property type="match status" value="1"/>
</dbReference>
<evidence type="ECO:0000313" key="6">
    <source>
        <dbReference type="Proteomes" id="UP000031449"/>
    </source>
</evidence>
<dbReference type="PROSITE" id="PS00356">
    <property type="entry name" value="HTH_LACI_1"/>
    <property type="match status" value="1"/>
</dbReference>
<organism evidence="5 6">
    <name type="scientific">Jeotgalibacillus malaysiensis</name>
    <dbReference type="NCBI Taxonomy" id="1508404"/>
    <lineage>
        <taxon>Bacteria</taxon>
        <taxon>Bacillati</taxon>
        <taxon>Bacillota</taxon>
        <taxon>Bacilli</taxon>
        <taxon>Bacillales</taxon>
        <taxon>Caryophanaceae</taxon>
        <taxon>Jeotgalibacillus</taxon>
    </lineage>
</organism>
<sequence>MKNRVTIRDVAQAAGVSGATVSYVLNNVKKVSEETSRRVHEAVEELGYYPDYTAISLSKKKSNLIGVVAPFISNAPASVFENNQYYDHFLSGVESVSRAHHFDTMISGVTDPVECINWVKKRNLDGLILIGSLSDDLYQVIRKVDLPIICIDIYEEHAEQYVNVRIDDEAGGYLAAKHLLELGHREIAFLATSLQDSSVEQMRFAGFKRAFEEFHVNVNEDLVFELKDLTFSNGYDWGVRFVEQQLSCTAAVTVSDHIAIGAMKGLSKHGVSVPDDFSIIGFDDLAISQYITPELTTVRQNIFEKGSIAADQLIQSIEHQHQSEHSRAMIQLPVELVVRGSTKEN</sequence>
<protein>
    <recommendedName>
        <fullName evidence="4">HTH lacI-type domain-containing protein</fullName>
    </recommendedName>
</protein>
<name>A0A0B5AJN3_9BACL</name>
<reference evidence="5 6" key="1">
    <citation type="submission" date="2014-08" db="EMBL/GenBank/DDBJ databases">
        <title>Complete genome of a marine bacteria Jeotgalibacillus malaysiensis.</title>
        <authorList>
            <person name="Yaakop A.S."/>
            <person name="Chan K.-G."/>
            <person name="Goh K.M."/>
        </authorList>
    </citation>
    <scope>NUCLEOTIDE SEQUENCE [LARGE SCALE GENOMIC DNA]</scope>
    <source>
        <strain evidence="5 6">D5</strain>
    </source>
</reference>
<keyword evidence="6" id="KW-1185">Reference proteome</keyword>
<evidence type="ECO:0000313" key="5">
    <source>
        <dbReference type="EMBL" id="AJD90256.1"/>
    </source>
</evidence>
<dbReference type="EMBL" id="CP009416">
    <property type="protein sequence ID" value="AJD90256.1"/>
    <property type="molecule type" value="Genomic_DNA"/>
</dbReference>
<dbReference type="KEGG" id="jeo:JMA_09390"/>
<dbReference type="STRING" id="1508404.JMA_09390"/>
<dbReference type="PRINTS" id="PR00036">
    <property type="entry name" value="HTHLACI"/>
</dbReference>
<proteinExistence type="predicted"/>
<dbReference type="AlphaFoldDB" id="A0A0B5AJN3"/>
<dbReference type="SMART" id="SM00354">
    <property type="entry name" value="HTH_LACI"/>
    <property type="match status" value="1"/>
</dbReference>
<dbReference type="CDD" id="cd06267">
    <property type="entry name" value="PBP1_LacI_sugar_binding-like"/>
    <property type="match status" value="1"/>
</dbReference>
<dbReference type="InterPro" id="IPR010982">
    <property type="entry name" value="Lambda_DNA-bd_dom_sf"/>
</dbReference>
<evidence type="ECO:0000256" key="1">
    <source>
        <dbReference type="ARBA" id="ARBA00023015"/>
    </source>
</evidence>
<dbReference type="SUPFAM" id="SSF53822">
    <property type="entry name" value="Periplasmic binding protein-like I"/>
    <property type="match status" value="1"/>
</dbReference>
<dbReference type="PROSITE" id="PS50932">
    <property type="entry name" value="HTH_LACI_2"/>
    <property type="match status" value="1"/>
</dbReference>
<dbReference type="PANTHER" id="PTHR30146:SF24">
    <property type="entry name" value="XYLOSE OPERON REGULATORY PROTEIN"/>
    <property type="match status" value="1"/>
</dbReference>
<dbReference type="InterPro" id="IPR000843">
    <property type="entry name" value="HTH_LacI"/>
</dbReference>
<dbReference type="CDD" id="cd01392">
    <property type="entry name" value="HTH_LacI"/>
    <property type="match status" value="1"/>
</dbReference>
<gene>
    <name evidence="5" type="ORF">JMA_09390</name>
</gene>
<keyword evidence="3" id="KW-0804">Transcription</keyword>
<dbReference type="BioCyc" id="JESP1508404:G14D9-10171-MONOMER"/>
<accession>A0A0B5AJN3</accession>
<dbReference type="Pfam" id="PF13377">
    <property type="entry name" value="Peripla_BP_3"/>
    <property type="match status" value="1"/>
</dbReference>
<dbReference type="HOGENOM" id="CLU_037628_6_2_9"/>